<sequence length="43" mass="4944">MGRIIAQARPQMFTSRQDAERCWNRRFMTLRRLGASVAGLSFG</sequence>
<organism evidence="1 2">
    <name type="scientific">Natronospira proteinivora</name>
    <dbReference type="NCBI Taxonomy" id="1807133"/>
    <lineage>
        <taxon>Bacteria</taxon>
        <taxon>Pseudomonadati</taxon>
        <taxon>Pseudomonadota</taxon>
        <taxon>Gammaproteobacteria</taxon>
        <taxon>Natronospirales</taxon>
        <taxon>Natronospiraceae</taxon>
        <taxon>Natronospira</taxon>
    </lineage>
</organism>
<name>A0ABT1GBC7_9GAMM</name>
<proteinExistence type="predicted"/>
<gene>
    <name evidence="1" type="ORF">J2T60_002230</name>
</gene>
<keyword evidence="2" id="KW-1185">Reference proteome</keyword>
<evidence type="ECO:0000313" key="1">
    <source>
        <dbReference type="EMBL" id="MCP1728230.1"/>
    </source>
</evidence>
<dbReference type="Proteomes" id="UP001523550">
    <property type="component" value="Unassembled WGS sequence"/>
</dbReference>
<evidence type="ECO:0000313" key="2">
    <source>
        <dbReference type="Proteomes" id="UP001523550"/>
    </source>
</evidence>
<protein>
    <submittedName>
        <fullName evidence="1">Uncharacterized protein</fullName>
    </submittedName>
</protein>
<dbReference type="EMBL" id="JALJYF010000002">
    <property type="protein sequence ID" value="MCP1728230.1"/>
    <property type="molecule type" value="Genomic_DNA"/>
</dbReference>
<comment type="caution">
    <text evidence="1">The sequence shown here is derived from an EMBL/GenBank/DDBJ whole genome shotgun (WGS) entry which is preliminary data.</text>
</comment>
<reference evidence="1 2" key="1">
    <citation type="submission" date="2022-03" db="EMBL/GenBank/DDBJ databases">
        <title>Genomic Encyclopedia of Type Strains, Phase III (KMG-III): the genomes of soil and plant-associated and newly described type strains.</title>
        <authorList>
            <person name="Whitman W."/>
        </authorList>
    </citation>
    <scope>NUCLEOTIDE SEQUENCE [LARGE SCALE GENOMIC DNA]</scope>
    <source>
        <strain evidence="1 2">BSker1</strain>
    </source>
</reference>
<accession>A0ABT1GBC7</accession>